<dbReference type="Proteomes" id="UP001501475">
    <property type="component" value="Unassembled WGS sequence"/>
</dbReference>
<organism evidence="3 4">
    <name type="scientific">Nostocoides vanveenii</name>
    <dbReference type="NCBI Taxonomy" id="330835"/>
    <lineage>
        <taxon>Bacteria</taxon>
        <taxon>Bacillati</taxon>
        <taxon>Actinomycetota</taxon>
        <taxon>Actinomycetes</taxon>
        <taxon>Micrococcales</taxon>
        <taxon>Intrasporangiaceae</taxon>
        <taxon>Nostocoides</taxon>
    </lineage>
</organism>
<evidence type="ECO:0000313" key="4">
    <source>
        <dbReference type="Proteomes" id="UP001501475"/>
    </source>
</evidence>
<sequence length="221" mass="22343">MTRTMRLTLGATAVHITASTVHITASTGHNTASTGHNTASTGHNTASIRIPASTQATPSTRITASEGRSTLARQGKRIATLRLSRQEPRSVGHGQPAATAGRSRAEAGTGTVLTVVLVGALLILLPLALAVVTAVQANQRARAAADLGAIAAAGSFIHGVDATRSCARGADLVTRNRASPAGCLILPDGRTTVTAHVAVDLPILGHRIASASSRAGPILAD</sequence>
<keyword evidence="4" id="KW-1185">Reference proteome</keyword>
<evidence type="ECO:0000256" key="2">
    <source>
        <dbReference type="SAM" id="Phobius"/>
    </source>
</evidence>
<proteinExistence type="predicted"/>
<feature type="transmembrane region" description="Helical" evidence="2">
    <location>
        <begin position="112"/>
        <end position="135"/>
    </location>
</feature>
<comment type="caution">
    <text evidence="3">The sequence shown here is derived from an EMBL/GenBank/DDBJ whole genome shotgun (WGS) entry which is preliminary data.</text>
</comment>
<name>A0ABN2KNQ0_9MICO</name>
<keyword evidence="2" id="KW-0472">Membrane</keyword>
<dbReference type="EMBL" id="BAAAPN010000047">
    <property type="protein sequence ID" value="GAA1760717.1"/>
    <property type="molecule type" value="Genomic_DNA"/>
</dbReference>
<protein>
    <recommendedName>
        <fullName evidence="5">Flp pilus-assembly TadG-like N-terminal domain-containing protein</fullName>
    </recommendedName>
</protein>
<evidence type="ECO:0000313" key="3">
    <source>
        <dbReference type="EMBL" id="GAA1760717.1"/>
    </source>
</evidence>
<dbReference type="InterPro" id="IPR021202">
    <property type="entry name" value="Rv3654c-like"/>
</dbReference>
<keyword evidence="2" id="KW-1133">Transmembrane helix</keyword>
<keyword evidence="2" id="KW-0812">Transmembrane</keyword>
<reference evidence="3 4" key="1">
    <citation type="journal article" date="2019" name="Int. J. Syst. Evol. Microbiol.">
        <title>The Global Catalogue of Microorganisms (GCM) 10K type strain sequencing project: providing services to taxonomists for standard genome sequencing and annotation.</title>
        <authorList>
            <consortium name="The Broad Institute Genomics Platform"/>
            <consortium name="The Broad Institute Genome Sequencing Center for Infectious Disease"/>
            <person name="Wu L."/>
            <person name="Ma J."/>
        </authorList>
    </citation>
    <scope>NUCLEOTIDE SEQUENCE [LARGE SCALE GENOMIC DNA]</scope>
    <source>
        <strain evidence="3 4">JCM 15591</strain>
    </source>
</reference>
<evidence type="ECO:0008006" key="5">
    <source>
        <dbReference type="Google" id="ProtNLM"/>
    </source>
</evidence>
<accession>A0ABN2KNQ0</accession>
<evidence type="ECO:0000256" key="1">
    <source>
        <dbReference type="SAM" id="MobiDB-lite"/>
    </source>
</evidence>
<dbReference type="NCBIfam" id="TIGR03816">
    <property type="entry name" value="tadE_like_DECH"/>
    <property type="match status" value="1"/>
</dbReference>
<gene>
    <name evidence="3" type="ORF">GCM10009810_20360</name>
</gene>
<feature type="region of interest" description="Disordered" evidence="1">
    <location>
        <begin position="80"/>
        <end position="105"/>
    </location>
</feature>